<evidence type="ECO:0000313" key="3">
    <source>
        <dbReference type="EMBL" id="KAK7109981.1"/>
    </source>
</evidence>
<dbReference type="InterPro" id="IPR024655">
    <property type="entry name" value="Asl1_glyco_hydro_catalytic"/>
</dbReference>
<evidence type="ECO:0000256" key="1">
    <source>
        <dbReference type="SAM" id="SignalP"/>
    </source>
</evidence>
<reference evidence="3 4" key="1">
    <citation type="submission" date="2024-02" db="EMBL/GenBank/DDBJ databases">
        <title>Chromosome-scale genome assembly of the rough periwinkle Littorina saxatilis.</title>
        <authorList>
            <person name="De Jode A."/>
            <person name="Faria R."/>
            <person name="Formenti G."/>
            <person name="Sims Y."/>
            <person name="Smith T.P."/>
            <person name="Tracey A."/>
            <person name="Wood J.M.D."/>
            <person name="Zagrodzka Z.B."/>
            <person name="Johannesson K."/>
            <person name="Butlin R.K."/>
            <person name="Leder E.H."/>
        </authorList>
    </citation>
    <scope>NUCLEOTIDE SEQUENCE [LARGE SCALE GENOMIC DNA]</scope>
    <source>
        <strain evidence="3">Snail1</strain>
        <tissue evidence="3">Muscle</tissue>
    </source>
</reference>
<feature type="chain" id="PRO_5043005768" description="Asl1-like glycosyl hydrolase catalytic domain-containing protein" evidence="1">
    <location>
        <begin position="20"/>
        <end position="290"/>
    </location>
</feature>
<dbReference type="GO" id="GO:0071966">
    <property type="term" value="P:fungal-type cell wall polysaccharide metabolic process"/>
    <property type="evidence" value="ECO:0007669"/>
    <property type="project" value="TreeGrafter"/>
</dbReference>
<name>A0AAN9GJ58_9CAEN</name>
<organism evidence="3 4">
    <name type="scientific">Littorina saxatilis</name>
    <dbReference type="NCBI Taxonomy" id="31220"/>
    <lineage>
        <taxon>Eukaryota</taxon>
        <taxon>Metazoa</taxon>
        <taxon>Spiralia</taxon>
        <taxon>Lophotrochozoa</taxon>
        <taxon>Mollusca</taxon>
        <taxon>Gastropoda</taxon>
        <taxon>Caenogastropoda</taxon>
        <taxon>Littorinimorpha</taxon>
        <taxon>Littorinoidea</taxon>
        <taxon>Littorinidae</taxon>
        <taxon>Littorina</taxon>
    </lineage>
</organism>
<dbReference type="EMBL" id="JBAMIC010000003">
    <property type="protein sequence ID" value="KAK7109981.1"/>
    <property type="molecule type" value="Genomic_DNA"/>
</dbReference>
<dbReference type="PANTHER" id="PTHR34154:SF3">
    <property type="entry name" value="ALKALI-SENSITIVE LINKAGE PROTEIN 1"/>
    <property type="match status" value="1"/>
</dbReference>
<gene>
    <name evidence="3" type="ORF">V1264_013925</name>
</gene>
<dbReference type="Gene3D" id="3.20.20.80">
    <property type="entry name" value="Glycosidases"/>
    <property type="match status" value="1"/>
</dbReference>
<dbReference type="Proteomes" id="UP001374579">
    <property type="component" value="Unassembled WGS sequence"/>
</dbReference>
<feature type="domain" description="Asl1-like glycosyl hydrolase catalytic" evidence="2">
    <location>
        <begin position="180"/>
        <end position="287"/>
    </location>
</feature>
<feature type="signal peptide" evidence="1">
    <location>
        <begin position="1"/>
        <end position="19"/>
    </location>
</feature>
<dbReference type="PANTHER" id="PTHR34154">
    <property type="entry name" value="ALKALI-SENSITIVE LINKAGE PROTEIN 1"/>
    <property type="match status" value="1"/>
</dbReference>
<dbReference type="AlphaFoldDB" id="A0AAN9GJ58"/>
<dbReference type="InterPro" id="IPR017853">
    <property type="entry name" value="GH"/>
</dbReference>
<feature type="domain" description="Asl1-like glycosyl hydrolase catalytic" evidence="2">
    <location>
        <begin position="42"/>
        <end position="163"/>
    </location>
</feature>
<comment type="caution">
    <text evidence="3">The sequence shown here is derived from an EMBL/GenBank/DDBJ whole genome shotgun (WGS) entry which is preliminary data.</text>
</comment>
<dbReference type="SUPFAM" id="SSF51445">
    <property type="entry name" value="(Trans)glycosidases"/>
    <property type="match status" value="1"/>
</dbReference>
<protein>
    <recommendedName>
        <fullName evidence="2">Asl1-like glycosyl hydrolase catalytic domain-containing protein</fullName>
    </recommendedName>
</protein>
<dbReference type="InterPro" id="IPR053183">
    <property type="entry name" value="ASL1"/>
</dbReference>
<accession>A0AAN9GJ58</accession>
<dbReference type="Pfam" id="PF11790">
    <property type="entry name" value="Glyco_hydro_cc"/>
    <property type="match status" value="2"/>
</dbReference>
<sequence length="290" mass="33252">MKVTVSVSLLLLLTVSVEGRSQKKGLAVPSESYRCGDFDVLHGVAWWYDWAQTPNYHSGCHRQLLANRVPMVWGWGAGVHVPNDAHYVLGFNEPNFHAQSNMSPQDAARHWRELQQQTGNKVLVSPAAAPCGDHNMCYSNGVDWFAQFFQACPDCKVDYLATHNALPRTMFVMAVCVTVQACPDCKVDYLATHGYWCDANIMMHYLEDLWNRFHKKIWLTEFSCPQKHSVSDQLNYMKAVLPRLEAASYVYRYSWFATRFRGDGWIPREASLLEQDSSTLTELGRYYMNF</sequence>
<keyword evidence="4" id="KW-1185">Reference proteome</keyword>
<keyword evidence="1" id="KW-0732">Signal</keyword>
<evidence type="ECO:0000259" key="2">
    <source>
        <dbReference type="Pfam" id="PF11790"/>
    </source>
</evidence>
<evidence type="ECO:0000313" key="4">
    <source>
        <dbReference type="Proteomes" id="UP001374579"/>
    </source>
</evidence>
<proteinExistence type="predicted"/>